<gene>
    <name evidence="2" type="ORF">BED47_18900</name>
</gene>
<sequence>MCFPQSVDCGKITEQTSSKKVQTPTSTASKIVQTKKSSSYGDTEKPASNEPNKSVSASSTSKVTGPVNKTENCNKDVRKVDTNHKGSVTIAGELNKMEYE</sequence>
<feature type="compositionally biased region" description="Low complexity" evidence="1">
    <location>
        <begin position="53"/>
        <end position="64"/>
    </location>
</feature>
<protein>
    <submittedName>
        <fullName evidence="2">Uncharacterized protein</fullName>
    </submittedName>
</protein>
<evidence type="ECO:0000313" key="3">
    <source>
        <dbReference type="Proteomes" id="UP000094580"/>
    </source>
</evidence>
<dbReference type="Proteomes" id="UP000094580">
    <property type="component" value="Unassembled WGS sequence"/>
</dbReference>
<keyword evidence="3" id="KW-1185">Reference proteome</keyword>
<name>A0ABX2ZSZ4_9BACI</name>
<evidence type="ECO:0000313" key="2">
    <source>
        <dbReference type="EMBL" id="ODG92512.1"/>
    </source>
</evidence>
<accession>A0ABX2ZSZ4</accession>
<proteinExistence type="predicted"/>
<organism evidence="2 3">
    <name type="scientific">Gottfriedia luciferensis</name>
    <dbReference type="NCBI Taxonomy" id="178774"/>
    <lineage>
        <taxon>Bacteria</taxon>
        <taxon>Bacillati</taxon>
        <taxon>Bacillota</taxon>
        <taxon>Bacilli</taxon>
        <taxon>Bacillales</taxon>
        <taxon>Bacillaceae</taxon>
        <taxon>Gottfriedia</taxon>
    </lineage>
</organism>
<feature type="region of interest" description="Disordered" evidence="1">
    <location>
        <begin position="15"/>
        <end position="80"/>
    </location>
</feature>
<dbReference type="EMBL" id="MDKC01000007">
    <property type="protein sequence ID" value="ODG92512.1"/>
    <property type="molecule type" value="Genomic_DNA"/>
</dbReference>
<evidence type="ECO:0000256" key="1">
    <source>
        <dbReference type="SAM" id="MobiDB-lite"/>
    </source>
</evidence>
<feature type="compositionally biased region" description="Polar residues" evidence="1">
    <location>
        <begin position="15"/>
        <end position="41"/>
    </location>
</feature>
<reference evidence="2 3" key="1">
    <citation type="submission" date="2016-07" db="EMBL/GenBank/DDBJ databases">
        <authorList>
            <person name="Townsley L."/>
            <person name="Shank E.A."/>
        </authorList>
    </citation>
    <scope>NUCLEOTIDE SEQUENCE [LARGE SCALE GENOMIC DNA]</scope>
    <source>
        <strain evidence="2 3">CH01</strain>
    </source>
</reference>
<comment type="caution">
    <text evidence="2">The sequence shown here is derived from an EMBL/GenBank/DDBJ whole genome shotgun (WGS) entry which is preliminary data.</text>
</comment>